<dbReference type="GO" id="GO:0005886">
    <property type="term" value="C:plasma membrane"/>
    <property type="evidence" value="ECO:0007669"/>
    <property type="project" value="TreeGrafter"/>
</dbReference>
<reference evidence="8 9" key="1">
    <citation type="submission" date="2016-12" db="EMBL/GenBank/DDBJ databases">
        <title>The new phylogeny of genus Mycobacterium.</title>
        <authorList>
            <person name="Tortoli E."/>
            <person name="Trovato A."/>
            <person name="Cirillo D.M."/>
        </authorList>
    </citation>
    <scope>NUCLEOTIDE SEQUENCE [LARGE SCALE GENOMIC DNA]</scope>
    <source>
        <strain evidence="8 9">DSM 44223</strain>
    </source>
</reference>
<comment type="caution">
    <text evidence="8">The sequence shown here is derived from an EMBL/GenBank/DDBJ whole genome shotgun (WGS) entry which is preliminary data.</text>
</comment>
<gene>
    <name evidence="8" type="ORF">BST42_23555</name>
</gene>
<feature type="domain" description="GtrA/DPMS transmembrane" evidence="7">
    <location>
        <begin position="19"/>
        <end position="135"/>
    </location>
</feature>
<keyword evidence="3 6" id="KW-0812">Transmembrane</keyword>
<name>A0A1X0IMA3_MYCRH</name>
<keyword evidence="9" id="KW-1185">Reference proteome</keyword>
<evidence type="ECO:0000313" key="9">
    <source>
        <dbReference type="Proteomes" id="UP000192534"/>
    </source>
</evidence>
<sequence length="139" mass="15704">MTGAPGRLLRLIRDQRIAFVMVGATNTGIGTACYALFLWMLPKGGMNYMVALLGAHIVSVLCAFVLHRRFVFRVRGHVMRDLARFELVNISSLAFNFVMLPVLVEGLGWQPLLSQFAIAGVQVIYSWFAHRDFSFRRAR</sequence>
<protein>
    <recommendedName>
        <fullName evidence="7">GtrA/DPMS transmembrane domain-containing protein</fullName>
    </recommendedName>
</protein>
<feature type="transmembrane region" description="Helical" evidence="6">
    <location>
        <begin position="110"/>
        <end position="129"/>
    </location>
</feature>
<proteinExistence type="inferred from homology"/>
<keyword evidence="5 6" id="KW-0472">Membrane</keyword>
<keyword evidence="4 6" id="KW-1133">Transmembrane helix</keyword>
<accession>A0A1X0IMA3</accession>
<comment type="similarity">
    <text evidence="2">Belongs to the GtrA family.</text>
</comment>
<evidence type="ECO:0000256" key="4">
    <source>
        <dbReference type="ARBA" id="ARBA00022989"/>
    </source>
</evidence>
<dbReference type="EMBL" id="MVIH01000015">
    <property type="protein sequence ID" value="ORB49270.1"/>
    <property type="molecule type" value="Genomic_DNA"/>
</dbReference>
<dbReference type="Proteomes" id="UP000192534">
    <property type="component" value="Unassembled WGS sequence"/>
</dbReference>
<comment type="subcellular location">
    <subcellularLocation>
        <location evidence="1">Membrane</location>
        <topology evidence="1">Multi-pass membrane protein</topology>
    </subcellularLocation>
</comment>
<dbReference type="Pfam" id="PF04138">
    <property type="entry name" value="GtrA_DPMS_TM"/>
    <property type="match status" value="1"/>
</dbReference>
<dbReference type="PROSITE" id="PS51257">
    <property type="entry name" value="PROKAR_LIPOPROTEIN"/>
    <property type="match status" value="1"/>
</dbReference>
<evidence type="ECO:0000256" key="2">
    <source>
        <dbReference type="ARBA" id="ARBA00009399"/>
    </source>
</evidence>
<feature type="transmembrane region" description="Helical" evidence="6">
    <location>
        <begin position="17"/>
        <end position="40"/>
    </location>
</feature>
<evidence type="ECO:0000256" key="1">
    <source>
        <dbReference type="ARBA" id="ARBA00004141"/>
    </source>
</evidence>
<evidence type="ECO:0000259" key="7">
    <source>
        <dbReference type="Pfam" id="PF04138"/>
    </source>
</evidence>
<evidence type="ECO:0000256" key="3">
    <source>
        <dbReference type="ARBA" id="ARBA00022692"/>
    </source>
</evidence>
<dbReference type="AlphaFoldDB" id="A0A1X0IMA3"/>
<dbReference type="PANTHER" id="PTHR38459:SF1">
    <property type="entry name" value="PROPHAGE BACTOPRENOL-LINKED GLUCOSE TRANSLOCASE HOMOLOG"/>
    <property type="match status" value="1"/>
</dbReference>
<organism evidence="8 9">
    <name type="scientific">Mycolicibacterium rhodesiae</name>
    <name type="common">Mycobacterium rhodesiae</name>
    <dbReference type="NCBI Taxonomy" id="36814"/>
    <lineage>
        <taxon>Bacteria</taxon>
        <taxon>Bacillati</taxon>
        <taxon>Actinomycetota</taxon>
        <taxon>Actinomycetes</taxon>
        <taxon>Mycobacteriales</taxon>
        <taxon>Mycobacteriaceae</taxon>
        <taxon>Mycolicibacterium</taxon>
    </lineage>
</organism>
<dbReference type="InterPro" id="IPR007267">
    <property type="entry name" value="GtrA_DPMS_TM"/>
</dbReference>
<evidence type="ECO:0000256" key="6">
    <source>
        <dbReference type="SAM" id="Phobius"/>
    </source>
</evidence>
<dbReference type="InterPro" id="IPR051401">
    <property type="entry name" value="GtrA_CellWall_Glycosyl"/>
</dbReference>
<evidence type="ECO:0000256" key="5">
    <source>
        <dbReference type="ARBA" id="ARBA00023136"/>
    </source>
</evidence>
<feature type="transmembrane region" description="Helical" evidence="6">
    <location>
        <begin position="46"/>
        <end position="66"/>
    </location>
</feature>
<evidence type="ECO:0000313" key="8">
    <source>
        <dbReference type="EMBL" id="ORB49270.1"/>
    </source>
</evidence>
<dbReference type="PANTHER" id="PTHR38459">
    <property type="entry name" value="PROPHAGE BACTOPRENOL-LINKED GLUCOSE TRANSLOCASE HOMOLOG"/>
    <property type="match status" value="1"/>
</dbReference>
<feature type="transmembrane region" description="Helical" evidence="6">
    <location>
        <begin position="87"/>
        <end position="104"/>
    </location>
</feature>
<dbReference type="GO" id="GO:0000271">
    <property type="term" value="P:polysaccharide biosynthetic process"/>
    <property type="evidence" value="ECO:0007669"/>
    <property type="project" value="InterPro"/>
</dbReference>